<gene>
    <name evidence="2" type="ORF">XM47_12755</name>
</gene>
<name>A0A0J8GTT2_9ALTE</name>
<dbReference type="Proteomes" id="UP000037600">
    <property type="component" value="Unassembled WGS sequence"/>
</dbReference>
<accession>A0A0J8GTT2</accession>
<proteinExistence type="predicted"/>
<evidence type="ECO:0000256" key="1">
    <source>
        <dbReference type="SAM" id="Phobius"/>
    </source>
</evidence>
<evidence type="ECO:0000313" key="2">
    <source>
        <dbReference type="EMBL" id="KMT64724.1"/>
    </source>
</evidence>
<evidence type="ECO:0000313" key="3">
    <source>
        <dbReference type="Proteomes" id="UP000037600"/>
    </source>
</evidence>
<sequence>MEHIADSSRVLLAALGFGCCWLVYAPASLTPTVFVLVDGFVLVGGFVLAALGFWEWLVGLRASKLDAYGICVVWRRGLRLHLVGAMLARAFWVG</sequence>
<keyword evidence="1" id="KW-0812">Transmembrane</keyword>
<keyword evidence="1" id="KW-0472">Membrane</keyword>
<reference evidence="2 3" key="1">
    <citation type="submission" date="2015-04" db="EMBL/GenBank/DDBJ databases">
        <title>Draft Genome Sequence of the Novel Agar-Digesting Marine Bacterium Q1.</title>
        <authorList>
            <person name="Li Y."/>
            <person name="Li D."/>
            <person name="Chen G."/>
            <person name="Du Z."/>
        </authorList>
    </citation>
    <scope>NUCLEOTIDE SEQUENCE [LARGE SCALE GENOMIC DNA]</scope>
    <source>
        <strain evidence="2 3">Q1</strain>
    </source>
</reference>
<comment type="caution">
    <text evidence="2">The sequence shown here is derived from an EMBL/GenBank/DDBJ whole genome shotgun (WGS) entry which is preliminary data.</text>
</comment>
<keyword evidence="3" id="KW-1185">Reference proteome</keyword>
<organism evidence="2 3">
    <name type="scientific">Catenovulum maritimum</name>
    <dbReference type="NCBI Taxonomy" id="1513271"/>
    <lineage>
        <taxon>Bacteria</taxon>
        <taxon>Pseudomonadati</taxon>
        <taxon>Pseudomonadota</taxon>
        <taxon>Gammaproteobacteria</taxon>
        <taxon>Alteromonadales</taxon>
        <taxon>Alteromonadaceae</taxon>
        <taxon>Catenovulum</taxon>
    </lineage>
</organism>
<feature type="transmembrane region" description="Helical" evidence="1">
    <location>
        <begin position="33"/>
        <end position="54"/>
    </location>
</feature>
<protein>
    <submittedName>
        <fullName evidence="2">Uncharacterized protein</fullName>
    </submittedName>
</protein>
<dbReference type="AlphaFoldDB" id="A0A0J8GTT2"/>
<keyword evidence="1" id="KW-1133">Transmembrane helix</keyword>
<dbReference type="EMBL" id="LAZL01000021">
    <property type="protein sequence ID" value="KMT64724.1"/>
    <property type="molecule type" value="Genomic_DNA"/>
</dbReference>
<feature type="transmembrane region" description="Helical" evidence="1">
    <location>
        <begin position="9"/>
        <end position="27"/>
    </location>
</feature>
<dbReference type="STRING" id="1513271.XM47_12755"/>